<reference evidence="3 4" key="1">
    <citation type="submission" date="2014-04" db="EMBL/GenBank/DDBJ databases">
        <title>Evolutionary Origins and Diversification of the Mycorrhizal Mutualists.</title>
        <authorList>
            <consortium name="DOE Joint Genome Institute"/>
            <consortium name="Mycorrhizal Genomics Consortium"/>
            <person name="Kohler A."/>
            <person name="Kuo A."/>
            <person name="Nagy L.G."/>
            <person name="Floudas D."/>
            <person name="Copeland A."/>
            <person name="Barry K.W."/>
            <person name="Cichocki N."/>
            <person name="Veneault-Fourrey C."/>
            <person name="LaButti K."/>
            <person name="Lindquist E.A."/>
            <person name="Lipzen A."/>
            <person name="Lundell T."/>
            <person name="Morin E."/>
            <person name="Murat C."/>
            <person name="Riley R."/>
            <person name="Ohm R."/>
            <person name="Sun H."/>
            <person name="Tunlid A."/>
            <person name="Henrissat B."/>
            <person name="Grigoriev I.V."/>
            <person name="Hibbett D.S."/>
            <person name="Martin F."/>
        </authorList>
    </citation>
    <scope>NUCLEOTIDE SEQUENCE [LARGE SCALE GENOMIC DNA]</scope>
    <source>
        <strain evidence="3 4">FD-317 M1</strain>
    </source>
</reference>
<feature type="region of interest" description="Disordered" evidence="1">
    <location>
        <begin position="182"/>
        <end position="207"/>
    </location>
</feature>
<evidence type="ECO:0000313" key="3">
    <source>
        <dbReference type="EMBL" id="KIK63048.1"/>
    </source>
</evidence>
<feature type="compositionally biased region" description="Polar residues" evidence="1">
    <location>
        <begin position="192"/>
        <end position="207"/>
    </location>
</feature>
<proteinExistence type="predicted"/>
<dbReference type="OrthoDB" id="2507450at2759"/>
<dbReference type="Proteomes" id="UP000053593">
    <property type="component" value="Unassembled WGS sequence"/>
</dbReference>
<accession>A0A0D0D1L5</accession>
<evidence type="ECO:0000256" key="2">
    <source>
        <dbReference type="SAM" id="SignalP"/>
    </source>
</evidence>
<keyword evidence="4" id="KW-1185">Reference proteome</keyword>
<dbReference type="AlphaFoldDB" id="A0A0D0D1L5"/>
<dbReference type="EMBL" id="KN834765">
    <property type="protein sequence ID" value="KIK63048.1"/>
    <property type="molecule type" value="Genomic_DNA"/>
</dbReference>
<evidence type="ECO:0000313" key="4">
    <source>
        <dbReference type="Proteomes" id="UP000053593"/>
    </source>
</evidence>
<protein>
    <submittedName>
        <fullName evidence="3">Unplaced genomic scaffold GYMLUscaffold_17, whole genome shotgun sequence</fullName>
    </submittedName>
</protein>
<evidence type="ECO:0000256" key="1">
    <source>
        <dbReference type="SAM" id="MobiDB-lite"/>
    </source>
</evidence>
<dbReference type="HOGENOM" id="CLU_1326503_0_0_1"/>
<sequence length="207" mass="21723">MPRGFLSHFYPLLLTVLSSLNVVSARLERKFSVPQHQRNFPTLNGRVDPTSSNEATVFLVTISASNPAVTGLDNAVTVDINGTVTRVESNTIEPPNPGTSLSSNGGNAQTTEFASSSLTSFVTVAFTTPAMPSATFTPLMQSIAPSPPFPVPSTNSTSAPQGPNIQTFPGALGNIPAPPVFDAGNGQFEVEGNSSFDNKANALNRSW</sequence>
<feature type="region of interest" description="Disordered" evidence="1">
    <location>
        <begin position="88"/>
        <end position="110"/>
    </location>
</feature>
<feature type="chain" id="PRO_5002208820" evidence="2">
    <location>
        <begin position="26"/>
        <end position="207"/>
    </location>
</feature>
<feature type="signal peptide" evidence="2">
    <location>
        <begin position="1"/>
        <end position="25"/>
    </location>
</feature>
<keyword evidence="2" id="KW-0732">Signal</keyword>
<organism evidence="3 4">
    <name type="scientific">Collybiopsis luxurians FD-317 M1</name>
    <dbReference type="NCBI Taxonomy" id="944289"/>
    <lineage>
        <taxon>Eukaryota</taxon>
        <taxon>Fungi</taxon>
        <taxon>Dikarya</taxon>
        <taxon>Basidiomycota</taxon>
        <taxon>Agaricomycotina</taxon>
        <taxon>Agaricomycetes</taxon>
        <taxon>Agaricomycetidae</taxon>
        <taxon>Agaricales</taxon>
        <taxon>Marasmiineae</taxon>
        <taxon>Omphalotaceae</taxon>
        <taxon>Collybiopsis</taxon>
        <taxon>Collybiopsis luxurians</taxon>
    </lineage>
</organism>
<name>A0A0D0D1L5_9AGAR</name>
<gene>
    <name evidence="3" type="ORF">GYMLUDRAFT_222839</name>
</gene>